<dbReference type="InterPro" id="IPR039793">
    <property type="entry name" value="UROS/Hem4"/>
</dbReference>
<name>A0AAJ0FMR0_9PEZI</name>
<keyword evidence="3" id="KW-1185">Reference proteome</keyword>
<evidence type="ECO:0000313" key="2">
    <source>
        <dbReference type="EMBL" id="KAK1766395.1"/>
    </source>
</evidence>
<accession>A0AAJ0FMR0</accession>
<dbReference type="CDD" id="cd06578">
    <property type="entry name" value="HemD"/>
    <property type="match status" value="1"/>
</dbReference>
<dbReference type="EMBL" id="MU839011">
    <property type="protein sequence ID" value="KAK1766395.1"/>
    <property type="molecule type" value="Genomic_DNA"/>
</dbReference>
<dbReference type="InterPro" id="IPR036108">
    <property type="entry name" value="4pyrrol_syn_uPrphyn_synt_sf"/>
</dbReference>
<dbReference type="Pfam" id="PF02602">
    <property type="entry name" value="HEM4"/>
    <property type="match status" value="1"/>
</dbReference>
<dbReference type="GO" id="GO:0006780">
    <property type="term" value="P:uroporphyrinogen III biosynthetic process"/>
    <property type="evidence" value="ECO:0007669"/>
    <property type="project" value="InterPro"/>
</dbReference>
<dbReference type="InterPro" id="IPR003754">
    <property type="entry name" value="4pyrrol_synth_uPrphyn_synth"/>
</dbReference>
<gene>
    <name evidence="2" type="ORF">QBC33DRAFT_97278</name>
</gene>
<dbReference type="PANTHER" id="PTHR12390">
    <property type="entry name" value="UROPORPHYRINOGEN III SYNTHASE"/>
    <property type="match status" value="1"/>
</dbReference>
<comment type="caution">
    <text evidence="2">The sequence shown here is derived from an EMBL/GenBank/DDBJ whole genome shotgun (WGS) entry which is preliminary data.</text>
</comment>
<protein>
    <submittedName>
        <fullName evidence="2">Uroporphyrinogen-III synthase</fullName>
    </submittedName>
</protein>
<dbReference type="GeneID" id="85316403"/>
<organism evidence="2 3">
    <name type="scientific">Phialemonium atrogriseum</name>
    <dbReference type="NCBI Taxonomy" id="1093897"/>
    <lineage>
        <taxon>Eukaryota</taxon>
        <taxon>Fungi</taxon>
        <taxon>Dikarya</taxon>
        <taxon>Ascomycota</taxon>
        <taxon>Pezizomycotina</taxon>
        <taxon>Sordariomycetes</taxon>
        <taxon>Sordariomycetidae</taxon>
        <taxon>Cephalothecales</taxon>
        <taxon>Cephalothecaceae</taxon>
        <taxon>Phialemonium</taxon>
    </lineage>
</organism>
<dbReference type="SUPFAM" id="SSF69618">
    <property type="entry name" value="HemD-like"/>
    <property type="match status" value="1"/>
</dbReference>
<dbReference type="AlphaFoldDB" id="A0AAJ0FMR0"/>
<dbReference type="PANTHER" id="PTHR12390:SF0">
    <property type="entry name" value="UROPORPHYRINOGEN-III SYNTHASE"/>
    <property type="match status" value="1"/>
</dbReference>
<dbReference type="GO" id="GO:0004852">
    <property type="term" value="F:uroporphyrinogen-III synthase activity"/>
    <property type="evidence" value="ECO:0007669"/>
    <property type="project" value="InterPro"/>
</dbReference>
<feature type="domain" description="Tetrapyrrole biosynthesis uroporphyrinogen III synthase" evidence="1">
    <location>
        <begin position="40"/>
        <end position="296"/>
    </location>
</feature>
<dbReference type="Gene3D" id="3.40.50.10090">
    <property type="match status" value="2"/>
</dbReference>
<evidence type="ECO:0000259" key="1">
    <source>
        <dbReference type="Pfam" id="PF02602"/>
    </source>
</evidence>
<reference evidence="2" key="1">
    <citation type="submission" date="2023-06" db="EMBL/GenBank/DDBJ databases">
        <title>Genome-scale phylogeny and comparative genomics of the fungal order Sordariales.</title>
        <authorList>
            <consortium name="Lawrence Berkeley National Laboratory"/>
            <person name="Hensen N."/>
            <person name="Bonometti L."/>
            <person name="Westerberg I."/>
            <person name="Brannstrom I.O."/>
            <person name="Guillou S."/>
            <person name="Cros-Aarteil S."/>
            <person name="Calhoun S."/>
            <person name="Haridas S."/>
            <person name="Kuo A."/>
            <person name="Mondo S."/>
            <person name="Pangilinan J."/>
            <person name="Riley R."/>
            <person name="Labutti K."/>
            <person name="Andreopoulos B."/>
            <person name="Lipzen A."/>
            <person name="Chen C."/>
            <person name="Yanf M."/>
            <person name="Daum C."/>
            <person name="Ng V."/>
            <person name="Clum A."/>
            <person name="Steindorff A."/>
            <person name="Ohm R."/>
            <person name="Martin F."/>
            <person name="Silar P."/>
            <person name="Natvig D."/>
            <person name="Lalanne C."/>
            <person name="Gautier V."/>
            <person name="Ament-Velasquez S.L."/>
            <person name="Kruys A."/>
            <person name="Hutchinson M.I."/>
            <person name="Powell A.J."/>
            <person name="Barry K."/>
            <person name="Miller A.N."/>
            <person name="Grigoriev I.V."/>
            <person name="Debuchy R."/>
            <person name="Gladieux P."/>
            <person name="Thoren M.H."/>
            <person name="Johannesson H."/>
        </authorList>
    </citation>
    <scope>NUCLEOTIDE SEQUENCE</scope>
    <source>
        <strain evidence="2">8032-3</strain>
    </source>
</reference>
<dbReference type="GO" id="GO:0005829">
    <property type="term" value="C:cytosol"/>
    <property type="evidence" value="ECO:0007669"/>
    <property type="project" value="TreeGrafter"/>
</dbReference>
<proteinExistence type="predicted"/>
<evidence type="ECO:0000313" key="3">
    <source>
        <dbReference type="Proteomes" id="UP001244011"/>
    </source>
</evidence>
<dbReference type="RefSeq" id="XP_060282608.1">
    <property type="nucleotide sequence ID" value="XM_060433216.1"/>
</dbReference>
<dbReference type="Proteomes" id="UP001244011">
    <property type="component" value="Unassembled WGS sequence"/>
</dbReference>
<sequence>MSSSEAQPPSGGTPIFLLKTRSTPTDAYEQLFSTPQDGLTFEPRFVPVLKHHFESEAIARVRSLLRDRRIGTGIGSSYGGLIFTSQRAVEAFAKLVEDGRDDQGWPHLQDVPVYSVGPATSRALGAISQDHPLQTFGGHTGTGEELGQYILEHYSEWYRDRPEKPSLLFLVGEQRSNSIPRILMDDRLPQNLRIQVDELVVYKTGVMESFMDDFAAVLDATEDRDARWVVVFSPTGCAAMMAALGLLDEGTGMAKAKTSPRRTFIATIGPTTSKYLKSTFRFEPDVCASKPSPEGVWNGIAEYLRR</sequence>
<dbReference type="FunFam" id="3.40.50.10090:FF:000011">
    <property type="entry name" value="Uroporphyrinogen-III synthase (UroS), putative"/>
    <property type="match status" value="1"/>
</dbReference>